<comment type="caution">
    <text evidence="1">The sequence shown here is derived from an EMBL/GenBank/DDBJ whole genome shotgun (WGS) entry which is preliminary data.</text>
</comment>
<keyword evidence="2" id="KW-1185">Reference proteome</keyword>
<reference evidence="1" key="1">
    <citation type="journal article" date="2021" name="Nat. Commun.">
        <title>Genetic determinants of endophytism in the Arabidopsis root mycobiome.</title>
        <authorList>
            <person name="Mesny F."/>
            <person name="Miyauchi S."/>
            <person name="Thiergart T."/>
            <person name="Pickel B."/>
            <person name="Atanasova L."/>
            <person name="Karlsson M."/>
            <person name="Huettel B."/>
            <person name="Barry K.W."/>
            <person name="Haridas S."/>
            <person name="Chen C."/>
            <person name="Bauer D."/>
            <person name="Andreopoulos W."/>
            <person name="Pangilinan J."/>
            <person name="LaButti K."/>
            <person name="Riley R."/>
            <person name="Lipzen A."/>
            <person name="Clum A."/>
            <person name="Drula E."/>
            <person name="Henrissat B."/>
            <person name="Kohler A."/>
            <person name="Grigoriev I.V."/>
            <person name="Martin F.M."/>
            <person name="Hacquard S."/>
        </authorList>
    </citation>
    <scope>NUCLEOTIDE SEQUENCE</scope>
    <source>
        <strain evidence="1">MPI-SDFR-AT-0073</strain>
    </source>
</reference>
<dbReference type="EMBL" id="JAGPXC010000005">
    <property type="protein sequence ID" value="KAH6653556.1"/>
    <property type="molecule type" value="Genomic_DNA"/>
</dbReference>
<protein>
    <submittedName>
        <fullName evidence="1">Uncharacterized protein</fullName>
    </submittedName>
</protein>
<organism evidence="1 2">
    <name type="scientific">Truncatella angustata</name>
    <dbReference type="NCBI Taxonomy" id="152316"/>
    <lineage>
        <taxon>Eukaryota</taxon>
        <taxon>Fungi</taxon>
        <taxon>Dikarya</taxon>
        <taxon>Ascomycota</taxon>
        <taxon>Pezizomycotina</taxon>
        <taxon>Sordariomycetes</taxon>
        <taxon>Xylariomycetidae</taxon>
        <taxon>Amphisphaeriales</taxon>
        <taxon>Sporocadaceae</taxon>
        <taxon>Truncatella</taxon>
    </lineage>
</organism>
<evidence type="ECO:0000313" key="1">
    <source>
        <dbReference type="EMBL" id="KAH6653556.1"/>
    </source>
</evidence>
<dbReference type="Proteomes" id="UP000758603">
    <property type="component" value="Unassembled WGS sequence"/>
</dbReference>
<proteinExistence type="predicted"/>
<dbReference type="GeneID" id="70132044"/>
<accession>A0A9P8UK30</accession>
<name>A0A9P8UK30_9PEZI</name>
<gene>
    <name evidence="1" type="ORF">BKA67DRAFT_570265</name>
</gene>
<evidence type="ECO:0000313" key="2">
    <source>
        <dbReference type="Proteomes" id="UP000758603"/>
    </source>
</evidence>
<dbReference type="AlphaFoldDB" id="A0A9P8UK30"/>
<sequence>MASEVGFLDMPETGVVQNRAQSRREANWVACHYRTLTRPIRSLYALLLVRPQMGLHCWLGHSSRPGSESCFGSDHFWVSRFSTASTDEEVVTRLQPSTGATVSDQHYARLGGTALIRILYCMYVHACFELCLRICLPFLSRVGFVALIRRNQVQR</sequence>
<dbReference type="RefSeq" id="XP_045957833.1">
    <property type="nucleotide sequence ID" value="XM_046103152.1"/>
</dbReference>